<evidence type="ECO:0000313" key="3">
    <source>
        <dbReference type="Proteomes" id="UP000617340"/>
    </source>
</evidence>
<dbReference type="EMBL" id="JACSDZ010000007">
    <property type="protein sequence ID" value="KAF7399254.1"/>
    <property type="molecule type" value="Genomic_DNA"/>
</dbReference>
<dbReference type="Proteomes" id="UP000617340">
    <property type="component" value="Unassembled WGS sequence"/>
</dbReference>
<gene>
    <name evidence="2" type="ORF">HZH68_007846</name>
</gene>
<name>A0A834K6J6_VESGE</name>
<feature type="compositionally biased region" description="Basic residues" evidence="1">
    <location>
        <begin position="1"/>
        <end position="11"/>
    </location>
</feature>
<protein>
    <submittedName>
        <fullName evidence="2">Uncharacterized protein</fullName>
    </submittedName>
</protein>
<feature type="region of interest" description="Disordered" evidence="1">
    <location>
        <begin position="1"/>
        <end position="116"/>
    </location>
</feature>
<organism evidence="2 3">
    <name type="scientific">Vespula germanica</name>
    <name type="common">German yellow jacket</name>
    <name type="synonym">Paravespula germanica</name>
    <dbReference type="NCBI Taxonomy" id="30212"/>
    <lineage>
        <taxon>Eukaryota</taxon>
        <taxon>Metazoa</taxon>
        <taxon>Ecdysozoa</taxon>
        <taxon>Arthropoda</taxon>
        <taxon>Hexapoda</taxon>
        <taxon>Insecta</taxon>
        <taxon>Pterygota</taxon>
        <taxon>Neoptera</taxon>
        <taxon>Endopterygota</taxon>
        <taxon>Hymenoptera</taxon>
        <taxon>Apocrita</taxon>
        <taxon>Aculeata</taxon>
        <taxon>Vespoidea</taxon>
        <taxon>Vespidae</taxon>
        <taxon>Vespinae</taxon>
        <taxon>Vespula</taxon>
    </lineage>
</organism>
<dbReference type="AlphaFoldDB" id="A0A834K6J6"/>
<feature type="compositionally biased region" description="Basic and acidic residues" evidence="1">
    <location>
        <begin position="57"/>
        <end position="81"/>
    </location>
</feature>
<reference evidence="2" key="1">
    <citation type="journal article" date="2020" name="G3 (Bethesda)">
        <title>High-Quality Assemblies for Three Invasive Social Wasps from the &lt;i&gt;Vespula&lt;/i&gt; Genus.</title>
        <authorList>
            <person name="Harrop T.W.R."/>
            <person name="Guhlin J."/>
            <person name="McLaughlin G.M."/>
            <person name="Permina E."/>
            <person name="Stockwell P."/>
            <person name="Gilligan J."/>
            <person name="Le Lec M.F."/>
            <person name="Gruber M.A.M."/>
            <person name="Quinn O."/>
            <person name="Lovegrove M."/>
            <person name="Duncan E.J."/>
            <person name="Remnant E.J."/>
            <person name="Van Eeckhoven J."/>
            <person name="Graham B."/>
            <person name="Knapp R.A."/>
            <person name="Langford K.W."/>
            <person name="Kronenberg Z."/>
            <person name="Press M.O."/>
            <person name="Eacker S.M."/>
            <person name="Wilson-Rankin E.E."/>
            <person name="Purcell J."/>
            <person name="Lester P.J."/>
            <person name="Dearden P.K."/>
        </authorList>
    </citation>
    <scope>NUCLEOTIDE SEQUENCE</scope>
    <source>
        <strain evidence="2">Linc-1</strain>
    </source>
</reference>
<evidence type="ECO:0000313" key="2">
    <source>
        <dbReference type="EMBL" id="KAF7399254.1"/>
    </source>
</evidence>
<comment type="caution">
    <text evidence="2">The sequence shown here is derived from an EMBL/GenBank/DDBJ whole genome shotgun (WGS) entry which is preliminary data.</text>
</comment>
<proteinExistence type="predicted"/>
<sequence length="128" mass="13714">MQFLKRRRSSKTRNSSQSKLQNARPECNYTQWNNDVEDNKRERRGGRGGGIGGMRKRASEIGHRLDGGVEEGKRERERERGMGMSMSMGMGMGIGMGTGTGSGSGSDGIGYGRVRGEEGGIVVGGVSG</sequence>
<feature type="compositionally biased region" description="Gly residues" evidence="1">
    <location>
        <begin position="90"/>
        <end position="116"/>
    </location>
</feature>
<evidence type="ECO:0000256" key="1">
    <source>
        <dbReference type="SAM" id="MobiDB-lite"/>
    </source>
</evidence>
<keyword evidence="3" id="KW-1185">Reference proteome</keyword>
<accession>A0A834K6J6</accession>